<evidence type="ECO:0000313" key="11">
    <source>
        <dbReference type="EMBL" id="KAK9269226.1"/>
    </source>
</evidence>
<evidence type="ECO:0000313" key="12">
    <source>
        <dbReference type="Proteomes" id="UP001415857"/>
    </source>
</evidence>
<keyword evidence="4 8" id="KW-0479">Metal-binding</keyword>
<reference evidence="11 12" key="1">
    <citation type="journal article" date="2024" name="Plant J.">
        <title>Genome sequences and population genomics reveal climatic adaptation and genomic divergence between two closely related sweetgum species.</title>
        <authorList>
            <person name="Xu W.Q."/>
            <person name="Ren C.Q."/>
            <person name="Zhang X.Y."/>
            <person name="Comes H.P."/>
            <person name="Liu X.H."/>
            <person name="Li Y.G."/>
            <person name="Kettle C.J."/>
            <person name="Jalonen R."/>
            <person name="Gaisberger H."/>
            <person name="Ma Y.Z."/>
            <person name="Qiu Y.X."/>
        </authorList>
    </citation>
    <scope>NUCLEOTIDE SEQUENCE [LARGE SCALE GENOMIC DNA]</scope>
    <source>
        <strain evidence="11">Hangzhou</strain>
    </source>
</reference>
<proteinExistence type="inferred from homology"/>
<dbReference type="Gene3D" id="3.90.180.10">
    <property type="entry name" value="Medium-chain alcohol dehydrogenases, catalytic domain"/>
    <property type="match status" value="1"/>
</dbReference>
<dbReference type="GO" id="GO:0005829">
    <property type="term" value="C:cytosol"/>
    <property type="evidence" value="ECO:0007669"/>
    <property type="project" value="TreeGrafter"/>
</dbReference>
<comment type="cofactor">
    <cofactor evidence="1 8">
        <name>Zn(2+)</name>
        <dbReference type="ChEBI" id="CHEBI:29105"/>
    </cofactor>
</comment>
<dbReference type="GO" id="GO:0008270">
    <property type="term" value="F:zinc ion binding"/>
    <property type="evidence" value="ECO:0007669"/>
    <property type="project" value="InterPro"/>
</dbReference>
<dbReference type="InterPro" id="IPR011032">
    <property type="entry name" value="GroES-like_sf"/>
</dbReference>
<evidence type="ECO:0000256" key="4">
    <source>
        <dbReference type="ARBA" id="ARBA00022723"/>
    </source>
</evidence>
<name>A0AAP0NC18_LIQFO</name>
<keyword evidence="12" id="KW-1185">Reference proteome</keyword>
<evidence type="ECO:0000259" key="10">
    <source>
        <dbReference type="Pfam" id="PF08240"/>
    </source>
</evidence>
<dbReference type="Pfam" id="PF00107">
    <property type="entry name" value="ADH_zinc_N"/>
    <property type="match status" value="1"/>
</dbReference>
<comment type="subunit">
    <text evidence="3">Homodimer.</text>
</comment>
<dbReference type="EMBL" id="JBBPBK010000015">
    <property type="protein sequence ID" value="KAK9269226.1"/>
    <property type="molecule type" value="Genomic_DNA"/>
</dbReference>
<dbReference type="Proteomes" id="UP001415857">
    <property type="component" value="Unassembled WGS sequence"/>
</dbReference>
<comment type="similarity">
    <text evidence="2">Belongs to the zinc-containing alcohol dehydrogenase family. Class-III subfamily.</text>
</comment>
<dbReference type="InterPro" id="IPR013149">
    <property type="entry name" value="ADH-like_C"/>
</dbReference>
<dbReference type="InterPro" id="IPR002328">
    <property type="entry name" value="ADH_Zn_CS"/>
</dbReference>
<keyword evidence="7" id="KW-0520">NAD</keyword>
<comment type="caution">
    <text evidence="11">The sequence shown here is derived from an EMBL/GenBank/DDBJ whole genome shotgun (WGS) entry which is preliminary data.</text>
</comment>
<dbReference type="InterPro" id="IPR036291">
    <property type="entry name" value="NAD(P)-bd_dom_sf"/>
</dbReference>
<dbReference type="CDD" id="cd08277">
    <property type="entry name" value="liver_alcohol_DH_like"/>
    <property type="match status" value="1"/>
</dbReference>
<evidence type="ECO:0000256" key="1">
    <source>
        <dbReference type="ARBA" id="ARBA00001947"/>
    </source>
</evidence>
<evidence type="ECO:0000256" key="8">
    <source>
        <dbReference type="RuleBase" id="RU361277"/>
    </source>
</evidence>
<gene>
    <name evidence="11" type="ORF">L1049_000996</name>
</gene>
<dbReference type="PROSITE" id="PS00059">
    <property type="entry name" value="ADH_ZINC"/>
    <property type="match status" value="1"/>
</dbReference>
<dbReference type="GO" id="GO:0051903">
    <property type="term" value="F:S-(hydroxymethyl)glutathione dehydrogenase [NAD(P)+] activity"/>
    <property type="evidence" value="ECO:0007669"/>
    <property type="project" value="TreeGrafter"/>
</dbReference>
<evidence type="ECO:0000256" key="7">
    <source>
        <dbReference type="ARBA" id="ARBA00023027"/>
    </source>
</evidence>
<dbReference type="PANTHER" id="PTHR43880:SF38">
    <property type="entry name" value="ALCOHOL DEHYDROGENASE-RELATED"/>
    <property type="match status" value="1"/>
</dbReference>
<dbReference type="PANTHER" id="PTHR43880">
    <property type="entry name" value="ALCOHOL DEHYDROGENASE"/>
    <property type="match status" value="1"/>
</dbReference>
<keyword evidence="5 8" id="KW-0862">Zinc</keyword>
<evidence type="ECO:0000256" key="3">
    <source>
        <dbReference type="ARBA" id="ARBA00011738"/>
    </source>
</evidence>
<keyword evidence="6" id="KW-0560">Oxidoreductase</keyword>
<dbReference type="GO" id="GO:0046294">
    <property type="term" value="P:formaldehyde catabolic process"/>
    <property type="evidence" value="ECO:0007669"/>
    <property type="project" value="TreeGrafter"/>
</dbReference>
<organism evidence="11 12">
    <name type="scientific">Liquidambar formosana</name>
    <name type="common">Formosan gum</name>
    <dbReference type="NCBI Taxonomy" id="63359"/>
    <lineage>
        <taxon>Eukaryota</taxon>
        <taxon>Viridiplantae</taxon>
        <taxon>Streptophyta</taxon>
        <taxon>Embryophyta</taxon>
        <taxon>Tracheophyta</taxon>
        <taxon>Spermatophyta</taxon>
        <taxon>Magnoliopsida</taxon>
        <taxon>eudicotyledons</taxon>
        <taxon>Gunneridae</taxon>
        <taxon>Pentapetalae</taxon>
        <taxon>Saxifragales</taxon>
        <taxon>Altingiaceae</taxon>
        <taxon>Liquidambar</taxon>
    </lineage>
</organism>
<evidence type="ECO:0000256" key="6">
    <source>
        <dbReference type="ARBA" id="ARBA00023002"/>
    </source>
</evidence>
<feature type="domain" description="Alcohol dehydrogenase-like N-terminal" evidence="10">
    <location>
        <begin position="37"/>
        <end position="162"/>
    </location>
</feature>
<dbReference type="SUPFAM" id="SSF51735">
    <property type="entry name" value="NAD(P)-binding Rossmann-fold domains"/>
    <property type="match status" value="1"/>
</dbReference>
<dbReference type="InterPro" id="IPR013154">
    <property type="entry name" value="ADH-like_N"/>
</dbReference>
<dbReference type="AlphaFoldDB" id="A0AAP0NC18"/>
<evidence type="ECO:0000256" key="2">
    <source>
        <dbReference type="ARBA" id="ARBA00010902"/>
    </source>
</evidence>
<dbReference type="Pfam" id="PF08240">
    <property type="entry name" value="ADH_N"/>
    <property type="match status" value="1"/>
</dbReference>
<dbReference type="FunFam" id="3.40.50.720:FF:000003">
    <property type="entry name" value="S-(hydroxymethyl)glutathione dehydrogenase"/>
    <property type="match status" value="1"/>
</dbReference>
<evidence type="ECO:0008006" key="13">
    <source>
        <dbReference type="Google" id="ProtNLM"/>
    </source>
</evidence>
<dbReference type="SUPFAM" id="SSF50129">
    <property type="entry name" value="GroES-like"/>
    <property type="match status" value="2"/>
</dbReference>
<feature type="domain" description="Alcohol dehydrogenase-like C-terminal" evidence="9">
    <location>
        <begin position="203"/>
        <end position="334"/>
    </location>
</feature>
<dbReference type="Gene3D" id="3.40.50.720">
    <property type="entry name" value="NAD(P)-binding Rossmann-like Domain"/>
    <property type="match status" value="1"/>
</dbReference>
<protein>
    <recommendedName>
        <fullName evidence="13">Alcohol dehydrogenase</fullName>
    </recommendedName>
</protein>
<evidence type="ECO:0000259" key="9">
    <source>
        <dbReference type="Pfam" id="PF00107"/>
    </source>
</evidence>
<accession>A0AAP0NC18</accession>
<dbReference type="FunFam" id="3.90.180.10:FF:000007">
    <property type="entry name" value="Alcohol dehydrogenase 6"/>
    <property type="match status" value="1"/>
</dbReference>
<evidence type="ECO:0000256" key="5">
    <source>
        <dbReference type="ARBA" id="ARBA00022833"/>
    </source>
</evidence>
<sequence>MSKNRSQIITCKAAVCWGEEKVVKVEEIQVEPPRRCEIRIKMIYASLCHTDILCTQGYPIPVFPRVPGHEGVGVVESIGEEVKNLKEGDVVIPTYIGECKECENCRSGKTNLCEKYPLLLNGLMPDETSRMSVRGQKLYHFFTCSTWSEYTVVNVNYIVKVDPSIALPHASFLSCGFTSGFGGAWKEAKVEKGSSVAVFGLGAVGLGAVKGAQMQGATRIIGIDKNERKKEKGLAFGMTEFINPSESDKSVSEIIKELTGGMGVDYCFECTGAAPLINEALEASKVGKGTVILIGAASQETVKINFLTLLIGRTIKGSIFGGIKTRSDLPILLDKCVNKEIRLDELLTHELPLEDVNKSFDLMKQPDYVKVIIKI</sequence>